<dbReference type="GO" id="GO:0003700">
    <property type="term" value="F:DNA-binding transcription factor activity"/>
    <property type="evidence" value="ECO:0007669"/>
    <property type="project" value="InterPro"/>
</dbReference>
<feature type="coiled-coil region" evidence="2">
    <location>
        <begin position="107"/>
        <end position="134"/>
    </location>
</feature>
<protein>
    <submittedName>
        <fullName evidence="4">MerR family transcriptional regulator</fullName>
    </submittedName>
</protein>
<evidence type="ECO:0000313" key="5">
    <source>
        <dbReference type="Proteomes" id="UP000502136"/>
    </source>
</evidence>
<name>A0A6H2H2Y0_9BACL</name>
<keyword evidence="1" id="KW-0238">DNA-binding</keyword>
<dbReference type="GO" id="GO:0003677">
    <property type="term" value="F:DNA binding"/>
    <property type="evidence" value="ECO:0007669"/>
    <property type="project" value="UniProtKB-KW"/>
</dbReference>
<evidence type="ECO:0000259" key="3">
    <source>
        <dbReference type="PROSITE" id="PS50937"/>
    </source>
</evidence>
<dbReference type="InterPro" id="IPR009061">
    <property type="entry name" value="DNA-bd_dom_put_sf"/>
</dbReference>
<evidence type="ECO:0000256" key="1">
    <source>
        <dbReference type="ARBA" id="ARBA00023125"/>
    </source>
</evidence>
<keyword evidence="5" id="KW-1185">Reference proteome</keyword>
<evidence type="ECO:0000313" key="4">
    <source>
        <dbReference type="EMBL" id="QJC54031.1"/>
    </source>
</evidence>
<sequence>MYRIEDIAQMTGLTKRTIRYYEEIGLLAPERSDGGYRLYGEEHVQRLRKLIDARDALGFSLQELQEYVAIHEELTQLRQTVREETGEEKRAAVLRLEAAVQRQLAMIDAKLSQIGRVREEYHELQARIDEARQAWNQEQE</sequence>
<dbReference type="AlphaFoldDB" id="A0A6H2H2Y0"/>
<dbReference type="KEGG" id="palr:HGI30_22565"/>
<dbReference type="SUPFAM" id="SSF46955">
    <property type="entry name" value="Putative DNA-binding domain"/>
    <property type="match status" value="1"/>
</dbReference>
<dbReference type="InterPro" id="IPR000551">
    <property type="entry name" value="MerR-type_HTH_dom"/>
</dbReference>
<dbReference type="Pfam" id="PF13411">
    <property type="entry name" value="MerR_1"/>
    <property type="match status" value="1"/>
</dbReference>
<evidence type="ECO:0000256" key="2">
    <source>
        <dbReference type="SAM" id="Coils"/>
    </source>
</evidence>
<dbReference type="RefSeq" id="WP_168909559.1">
    <property type="nucleotide sequence ID" value="NZ_CP051428.1"/>
</dbReference>
<feature type="domain" description="HTH merR-type" evidence="3">
    <location>
        <begin position="1"/>
        <end position="70"/>
    </location>
</feature>
<dbReference type="SMART" id="SM00422">
    <property type="entry name" value="HTH_MERR"/>
    <property type="match status" value="1"/>
</dbReference>
<dbReference type="InterPro" id="IPR047057">
    <property type="entry name" value="MerR_fam"/>
</dbReference>
<reference evidence="4 5" key="1">
    <citation type="submission" date="2020-04" db="EMBL/GenBank/DDBJ databases">
        <title>Novel Paenibacillus strain UniB2 isolated from commercial digestive syrup.</title>
        <authorList>
            <person name="Thorat V."/>
            <person name="Kirdat K."/>
            <person name="Tiwarekar B."/>
            <person name="Yadav A."/>
        </authorList>
    </citation>
    <scope>NUCLEOTIDE SEQUENCE [LARGE SCALE GENOMIC DNA]</scope>
    <source>
        <strain evidence="4 5">UniB2</strain>
    </source>
</reference>
<dbReference type="PANTHER" id="PTHR30204:SF58">
    <property type="entry name" value="HTH-TYPE TRANSCRIPTIONAL REGULATOR YFMP"/>
    <property type="match status" value="1"/>
</dbReference>
<organism evidence="4 5">
    <name type="scientific">Paenibacillus albicereus</name>
    <dbReference type="NCBI Taxonomy" id="2726185"/>
    <lineage>
        <taxon>Bacteria</taxon>
        <taxon>Bacillati</taxon>
        <taxon>Bacillota</taxon>
        <taxon>Bacilli</taxon>
        <taxon>Bacillales</taxon>
        <taxon>Paenibacillaceae</taxon>
        <taxon>Paenibacillus</taxon>
    </lineage>
</organism>
<dbReference type="PANTHER" id="PTHR30204">
    <property type="entry name" value="REDOX-CYCLING DRUG-SENSING TRANSCRIPTIONAL ACTIVATOR SOXR"/>
    <property type="match status" value="1"/>
</dbReference>
<accession>A0A6H2H2Y0</accession>
<gene>
    <name evidence="4" type="ORF">HGI30_22565</name>
</gene>
<dbReference type="EMBL" id="CP051428">
    <property type="protein sequence ID" value="QJC54031.1"/>
    <property type="molecule type" value="Genomic_DNA"/>
</dbReference>
<dbReference type="PROSITE" id="PS50937">
    <property type="entry name" value="HTH_MERR_2"/>
    <property type="match status" value="1"/>
</dbReference>
<keyword evidence="2" id="KW-0175">Coiled coil</keyword>
<proteinExistence type="predicted"/>
<dbReference type="Proteomes" id="UP000502136">
    <property type="component" value="Chromosome"/>
</dbReference>
<dbReference type="Gene3D" id="1.10.1660.10">
    <property type="match status" value="1"/>
</dbReference>